<gene>
    <name evidence="1" type="ORF">SORBI_3001G261577</name>
</gene>
<sequence length="76" mass="8520">MRGSGPICKLGEFRMEFRMTRTTGIEGVPHGGRESHLQARLVAALQKQDKQGTLAWSCLIDFFASPSLKWIKPQSM</sequence>
<dbReference type="InParanoid" id="A0A109NDM0"/>
<protein>
    <submittedName>
        <fullName evidence="1">Uncharacterized protein</fullName>
    </submittedName>
</protein>
<organism evidence="1 2">
    <name type="scientific">Sorghum bicolor</name>
    <name type="common">Sorghum</name>
    <name type="synonym">Sorghum vulgare</name>
    <dbReference type="NCBI Taxonomy" id="4558"/>
    <lineage>
        <taxon>Eukaryota</taxon>
        <taxon>Viridiplantae</taxon>
        <taxon>Streptophyta</taxon>
        <taxon>Embryophyta</taxon>
        <taxon>Tracheophyta</taxon>
        <taxon>Spermatophyta</taxon>
        <taxon>Magnoliopsida</taxon>
        <taxon>Liliopsida</taxon>
        <taxon>Poales</taxon>
        <taxon>Poaceae</taxon>
        <taxon>PACMAD clade</taxon>
        <taxon>Panicoideae</taxon>
        <taxon>Andropogonodae</taxon>
        <taxon>Andropogoneae</taxon>
        <taxon>Sorghinae</taxon>
        <taxon>Sorghum</taxon>
    </lineage>
</organism>
<name>A0A109NDM0_SORBI</name>
<reference evidence="1 2" key="1">
    <citation type="journal article" date="2009" name="Nature">
        <title>The Sorghum bicolor genome and the diversification of grasses.</title>
        <authorList>
            <person name="Paterson A.H."/>
            <person name="Bowers J.E."/>
            <person name="Bruggmann R."/>
            <person name="Dubchak I."/>
            <person name="Grimwood J."/>
            <person name="Gundlach H."/>
            <person name="Haberer G."/>
            <person name="Hellsten U."/>
            <person name="Mitros T."/>
            <person name="Poliakov A."/>
            <person name="Schmutz J."/>
            <person name="Spannagl M."/>
            <person name="Tang H."/>
            <person name="Wang X."/>
            <person name="Wicker T."/>
            <person name="Bharti A.K."/>
            <person name="Chapman J."/>
            <person name="Feltus F.A."/>
            <person name="Gowik U."/>
            <person name="Grigoriev I.V."/>
            <person name="Lyons E."/>
            <person name="Maher C.A."/>
            <person name="Martis M."/>
            <person name="Narechania A."/>
            <person name="Otillar R.P."/>
            <person name="Penning B.W."/>
            <person name="Salamov A.A."/>
            <person name="Wang Y."/>
            <person name="Zhang L."/>
            <person name="Carpita N.C."/>
            <person name="Freeling M."/>
            <person name="Gingle A.R."/>
            <person name="Hash C.T."/>
            <person name="Keller B."/>
            <person name="Klein P."/>
            <person name="Kresovich S."/>
            <person name="McCann M.C."/>
            <person name="Ming R."/>
            <person name="Peterson D.G."/>
            <person name="Mehboob-ur-Rahman"/>
            <person name="Ware D."/>
            <person name="Westhoff P."/>
            <person name="Mayer K.F."/>
            <person name="Messing J."/>
            <person name="Rokhsar D.S."/>
        </authorList>
    </citation>
    <scope>NUCLEOTIDE SEQUENCE [LARGE SCALE GENOMIC DNA]</scope>
    <source>
        <strain evidence="2">cv. BTx623</strain>
    </source>
</reference>
<evidence type="ECO:0000313" key="1">
    <source>
        <dbReference type="EMBL" id="OQU91933.1"/>
    </source>
</evidence>
<dbReference type="Proteomes" id="UP000000768">
    <property type="component" value="Chromosome 1"/>
</dbReference>
<accession>A0A109NDM0</accession>
<keyword evidence="2" id="KW-1185">Reference proteome</keyword>
<dbReference type="Gramene" id="OQU91933">
    <property type="protein sequence ID" value="OQU91933"/>
    <property type="gene ID" value="SORBI_3001G261577"/>
</dbReference>
<evidence type="ECO:0000313" key="2">
    <source>
        <dbReference type="Proteomes" id="UP000000768"/>
    </source>
</evidence>
<dbReference type="EMBL" id="CM000760">
    <property type="protein sequence ID" value="OQU91933.1"/>
    <property type="molecule type" value="Genomic_DNA"/>
</dbReference>
<proteinExistence type="predicted"/>
<dbReference type="AlphaFoldDB" id="A0A109NDM0"/>
<reference evidence="2" key="2">
    <citation type="journal article" date="2018" name="Plant J.">
        <title>The Sorghum bicolor reference genome: improved assembly, gene annotations, a transcriptome atlas, and signatures of genome organization.</title>
        <authorList>
            <person name="McCormick R.F."/>
            <person name="Truong S.K."/>
            <person name="Sreedasyam A."/>
            <person name="Jenkins J."/>
            <person name="Shu S."/>
            <person name="Sims D."/>
            <person name="Kennedy M."/>
            <person name="Amirebrahimi M."/>
            <person name="Weers B.D."/>
            <person name="McKinley B."/>
            <person name="Mattison A."/>
            <person name="Morishige D.T."/>
            <person name="Grimwood J."/>
            <person name="Schmutz J."/>
            <person name="Mullet J.E."/>
        </authorList>
    </citation>
    <scope>NUCLEOTIDE SEQUENCE [LARGE SCALE GENOMIC DNA]</scope>
    <source>
        <strain evidence="2">cv. BTx623</strain>
    </source>
</reference>